<keyword evidence="2" id="KW-1185">Reference proteome</keyword>
<sequence length="268" mass="30365">MTPLLKEDSWSLFCVHAFRSPSNVPSELKALTQSMAEECQALPLALKDPEEKEWKGLSALGVNFHPVNRRNRDLIIASIPWDPATSSNIPLVGDWISKKEAGQTAPSEWVYQVLGTTQNTANVLEFRRFSRAGRIQATDPHNIIIPLEGYEPIRVLAQDSHGATFRLAKDLPLLGKKPPIYWIFEPGFISDLQWDPGDWHWQQTRNMGDAPFFGYSSKRGYQNARKTQHSLGIINFIQNLNLWNSMTAQVVARMWHNARPPKLGHLSS</sequence>
<proteinExistence type="predicted"/>
<protein>
    <submittedName>
        <fullName evidence="1">Uncharacterized protein</fullName>
    </submittedName>
</protein>
<dbReference type="EMBL" id="OZ020109">
    <property type="protein sequence ID" value="CAK9262425.1"/>
    <property type="molecule type" value="Genomic_DNA"/>
</dbReference>
<reference evidence="1" key="1">
    <citation type="submission" date="2024-02" db="EMBL/GenBank/DDBJ databases">
        <authorList>
            <consortium name="ELIXIR-Norway"/>
            <consortium name="Elixir Norway"/>
        </authorList>
    </citation>
    <scope>NUCLEOTIDE SEQUENCE</scope>
</reference>
<accession>A0ABP0WAN7</accession>
<gene>
    <name evidence="1" type="ORF">CSSPJE1EN1_LOCUS7903</name>
</gene>
<dbReference type="Proteomes" id="UP001497444">
    <property type="component" value="Chromosome 14"/>
</dbReference>
<evidence type="ECO:0000313" key="2">
    <source>
        <dbReference type="Proteomes" id="UP001497444"/>
    </source>
</evidence>
<organism evidence="1 2">
    <name type="scientific">Sphagnum jensenii</name>
    <dbReference type="NCBI Taxonomy" id="128206"/>
    <lineage>
        <taxon>Eukaryota</taxon>
        <taxon>Viridiplantae</taxon>
        <taxon>Streptophyta</taxon>
        <taxon>Embryophyta</taxon>
        <taxon>Bryophyta</taxon>
        <taxon>Sphagnophytina</taxon>
        <taxon>Sphagnopsida</taxon>
        <taxon>Sphagnales</taxon>
        <taxon>Sphagnaceae</taxon>
        <taxon>Sphagnum</taxon>
    </lineage>
</organism>
<evidence type="ECO:0000313" key="1">
    <source>
        <dbReference type="EMBL" id="CAK9262425.1"/>
    </source>
</evidence>
<name>A0ABP0WAN7_9BRYO</name>